<accession>A0AAC9MXG3</accession>
<reference evidence="2" key="1">
    <citation type="submission" date="2016-03" db="EMBL/GenBank/DDBJ databases">
        <title>Complete genome sequence of the type strain Actinoalloteichus hymeniacidonis DSM 45092.</title>
        <authorList>
            <person name="Schaffert L."/>
            <person name="Albersmeier A."/>
            <person name="Winkler A."/>
            <person name="Kalinowski J."/>
            <person name="Zotchev S."/>
            <person name="Ruckert C."/>
        </authorList>
    </citation>
    <scope>NUCLEOTIDE SEQUENCE [LARGE SCALE GENOMIC DNA]</scope>
    <source>
        <strain evidence="2">HPA177(T) (DSM 45092(T))</strain>
    </source>
</reference>
<dbReference type="AlphaFoldDB" id="A0AAC9MXG3"/>
<evidence type="ECO:0000313" key="1">
    <source>
        <dbReference type="EMBL" id="AOS61847.1"/>
    </source>
</evidence>
<keyword evidence="2" id="KW-1185">Reference proteome</keyword>
<dbReference type="EMBL" id="CP014859">
    <property type="protein sequence ID" value="AOS61847.1"/>
    <property type="molecule type" value="Genomic_DNA"/>
</dbReference>
<proteinExistence type="predicted"/>
<name>A0AAC9MXG3_9PSEU</name>
<sequence length="220" mass="25399">MADFVDRMPADLPSWVSATLSIPRFTPYLEAAGSDHEAAVRLYWWNVRVSEAFYTPLHCLELALRNALNSRLRERFARSDWWVAVQLTAQGSRNLEEAHRKVRGRAGKDHSADDIVAQLTFGFWVSLVSRGAAYDRTLWVPALHKAFPHYRGGRAQLHDNLTAMLLLRNRIMHHEPVHHRDLAADHTKILRLLGYISPMMVEMLAEVDRVEDTLRREVER</sequence>
<gene>
    <name evidence="1" type="ORF">TL08_05095</name>
</gene>
<dbReference type="KEGG" id="ahm:TL08_05095"/>
<evidence type="ECO:0000313" key="2">
    <source>
        <dbReference type="Proteomes" id="UP000095210"/>
    </source>
</evidence>
<dbReference type="RefSeq" id="WP_236750487.1">
    <property type="nucleotide sequence ID" value="NZ_CP014859.1"/>
</dbReference>
<organism evidence="1 2">
    <name type="scientific">Actinoalloteichus hymeniacidonis</name>
    <dbReference type="NCBI Taxonomy" id="340345"/>
    <lineage>
        <taxon>Bacteria</taxon>
        <taxon>Bacillati</taxon>
        <taxon>Actinomycetota</taxon>
        <taxon>Actinomycetes</taxon>
        <taxon>Pseudonocardiales</taxon>
        <taxon>Pseudonocardiaceae</taxon>
        <taxon>Actinoalloteichus</taxon>
    </lineage>
</organism>
<protein>
    <submittedName>
        <fullName evidence="1">Abi-like protein</fullName>
    </submittedName>
</protein>
<dbReference type="Proteomes" id="UP000095210">
    <property type="component" value="Chromosome"/>
</dbReference>